<dbReference type="InterPro" id="IPR012505">
    <property type="entry name" value="YbbR"/>
</dbReference>
<dbReference type="PANTHER" id="PTHR37804:SF1">
    <property type="entry name" value="CDAA REGULATORY PROTEIN CDAR"/>
    <property type="match status" value="1"/>
</dbReference>
<evidence type="ECO:0008006" key="3">
    <source>
        <dbReference type="Google" id="ProtNLM"/>
    </source>
</evidence>
<accession>A0ABN6Z3B2</accession>
<reference evidence="2" key="1">
    <citation type="journal article" date="2023" name="Int. J. Syst. Evol. Microbiol.">
        <title>Claveliimonas bilis gen. nov., sp. nov., deoxycholic acid-producing bacteria isolated from human faeces, and reclassification of Sellimonas monacensis Zenner et al. 2021 as Claveliimonas monacensis comb. nov.</title>
        <authorList>
            <person name="Hisatomi A."/>
            <person name="Kastawa N.W.E.P.G."/>
            <person name="Song I."/>
            <person name="Ohkuma M."/>
            <person name="Fukiya S."/>
            <person name="Sakamoto M."/>
        </authorList>
    </citation>
    <scope>NUCLEOTIDE SEQUENCE [LARGE SCALE GENOMIC DNA]</scope>
    <source>
        <strain evidence="2">12BBH14</strain>
    </source>
</reference>
<keyword evidence="2" id="KW-1185">Reference proteome</keyword>
<proteinExistence type="predicted"/>
<organism evidence="1 2">
    <name type="scientific">Claveliimonas bilis</name>
    <dbReference type="NCBI Taxonomy" id="3028070"/>
    <lineage>
        <taxon>Bacteria</taxon>
        <taxon>Bacillati</taxon>
        <taxon>Bacillota</taxon>
        <taxon>Clostridia</taxon>
        <taxon>Lachnospirales</taxon>
        <taxon>Lachnospiraceae</taxon>
        <taxon>Claveliimonas</taxon>
    </lineage>
</organism>
<dbReference type="Gene3D" id="2.170.120.40">
    <property type="entry name" value="YbbR-like domain"/>
    <property type="match status" value="2"/>
</dbReference>
<name>A0ABN6Z3B2_9FIRM</name>
<gene>
    <name evidence="1" type="ORF">Lac1_12100</name>
</gene>
<dbReference type="RefSeq" id="WP_230106588.1">
    <property type="nucleotide sequence ID" value="NZ_AP024845.1"/>
</dbReference>
<evidence type="ECO:0000313" key="1">
    <source>
        <dbReference type="EMBL" id="BDZ77027.1"/>
    </source>
</evidence>
<evidence type="ECO:0000313" key="2">
    <source>
        <dbReference type="Proteomes" id="UP001305815"/>
    </source>
</evidence>
<protein>
    <recommendedName>
        <fullName evidence="3">YbbR-like protein</fullName>
    </recommendedName>
</protein>
<dbReference type="Pfam" id="PF07949">
    <property type="entry name" value="YbbR"/>
    <property type="match status" value="4"/>
</dbReference>
<dbReference type="Proteomes" id="UP001305815">
    <property type="component" value="Chromosome"/>
</dbReference>
<dbReference type="PANTHER" id="PTHR37804">
    <property type="entry name" value="CDAA REGULATORY PROTEIN CDAR"/>
    <property type="match status" value="1"/>
</dbReference>
<sequence>MKKSLMNNLGLKLLAFLFALLLWLIVVNIDNPITDATFDGIPVTVEHPEIITQDQKSYQIIENTDKISVTVYAKRSELEKIKAEDIVATADMKELYLESQVPIQIEIPGFDIDSASANPRNLQVKIENNKSNTFPISVTTTGTVRDGYVLGGVQADPERINVNGPESVIDSISRVVAEVDITGLSHDTTLDASVVYYDSDNSEINPEQIGNNLGTTGVKVHVTLYQTASIPVEVDTSGITAASGYSVADVTWTPEEIQIAGEQSVLEGIEKISIPADAVEAQDISQRTERTIDITSYLPEGTRLVDESGNNVLVTIRVEKDGTKSFDLPVGSITVNNLDENLTLNYGEGEDLEIHVRGPQEVLDGLDISEIKASIDLKDYKKAGEYELGVDIPLPDGCSLESQIKIKITLEEKE</sequence>
<dbReference type="InterPro" id="IPR053154">
    <property type="entry name" value="c-di-AMP_regulator"/>
</dbReference>
<dbReference type="EMBL" id="AP027742">
    <property type="protein sequence ID" value="BDZ77027.1"/>
    <property type="molecule type" value="Genomic_DNA"/>
</dbReference>
<dbReference type="Gene3D" id="2.170.120.30">
    <property type="match status" value="2"/>
</dbReference>